<keyword evidence="4 6" id="KW-0472">Membrane</keyword>
<dbReference type="GO" id="GO:0015174">
    <property type="term" value="F:basic amino acid transmembrane transporter activity"/>
    <property type="evidence" value="ECO:0007669"/>
    <property type="project" value="TreeGrafter"/>
</dbReference>
<feature type="transmembrane region" description="Helical" evidence="6">
    <location>
        <begin position="397"/>
        <end position="420"/>
    </location>
</feature>
<dbReference type="Gene3D" id="1.20.1720.10">
    <property type="entry name" value="Multidrug resistance protein D"/>
    <property type="match status" value="1"/>
</dbReference>
<dbReference type="Pfam" id="PF07690">
    <property type="entry name" value="MFS_1"/>
    <property type="match status" value="1"/>
</dbReference>
<evidence type="ECO:0000256" key="3">
    <source>
        <dbReference type="ARBA" id="ARBA00022989"/>
    </source>
</evidence>
<dbReference type="PANTHER" id="PTHR23501:SF67">
    <property type="entry name" value="MFS MULTIDRUG EFFLUX TRANSPORTER (EUROFUNG)"/>
    <property type="match status" value="1"/>
</dbReference>
<accession>A0A9P8CIK2</accession>
<evidence type="ECO:0000313" key="9">
    <source>
        <dbReference type="Proteomes" id="UP000887226"/>
    </source>
</evidence>
<feature type="transmembrane region" description="Helical" evidence="6">
    <location>
        <begin position="594"/>
        <end position="619"/>
    </location>
</feature>
<dbReference type="PROSITE" id="PS50850">
    <property type="entry name" value="MFS"/>
    <property type="match status" value="1"/>
</dbReference>
<dbReference type="PANTHER" id="PTHR23501">
    <property type="entry name" value="MAJOR FACILITATOR SUPERFAMILY"/>
    <property type="match status" value="1"/>
</dbReference>
<feature type="transmembrane region" description="Helical" evidence="6">
    <location>
        <begin position="221"/>
        <end position="245"/>
    </location>
</feature>
<feature type="transmembrane region" description="Helical" evidence="6">
    <location>
        <begin position="325"/>
        <end position="345"/>
    </location>
</feature>
<comment type="caution">
    <text evidence="8">The sequence shown here is derived from an EMBL/GenBank/DDBJ whole genome shotgun (WGS) entry which is preliminary data.</text>
</comment>
<dbReference type="EMBL" id="MU253800">
    <property type="protein sequence ID" value="KAG9246571.1"/>
    <property type="molecule type" value="Genomic_DNA"/>
</dbReference>
<feature type="transmembrane region" description="Helical" evidence="6">
    <location>
        <begin position="432"/>
        <end position="454"/>
    </location>
</feature>
<dbReference type="InterPro" id="IPR036259">
    <property type="entry name" value="MFS_trans_sf"/>
</dbReference>
<sequence>MSKNDAGNGSPTSVPTERTSLLGSGPPYGKRGIETAAVDGEGPDIDVNDFNVLVSQSESITTGMGIEVESQETAMLRGSRKYSIASGSRRPSRVSETTGLFDAERDDGEHEEVESKSPFLGGVGVARFWLIFGGILANYFVACFDSTIMVSSHPVITSYFNSANSASWLSTAFLLTSTAFQPVFGRLSDTIGRKPPYIFCLSLFLGATIWCALAQSMNSFIAARAFCGLCAGGMMALGSIITSDLVPIEIRGAYQSYINIIFGVGAMLGAALGGAIADHLGWRWEFGIQVPFLVICLVGACITIPKRLGLKDNVQQNTLWEAMKVFDYQGSMLLSLGITFLILGLNLGGNVFPWSHPFVIASLVIFAVSTPLFIYVESRVPLPIMPLSLLWHNPRSGLIISNFIGAIIANAVNFNIPLFFQAVLLESATSSGLRLLVPSFTSSAIGTATGFAITYNRRLKWPLVSGVVLLVTGTLGLCFMAMATCWPDWLYLLFLLPTSMGTGFMFPGTFMAVLVVSEQAEQAVVTSTLILWRSLGMVLGVAFSSLVMQNGLLFFLNEKVVGPDKDDIIQKVRKSVPAIAELPDMYRSQVIESYALSLRATFVMAAVLAVIPMLITLRLRLPRLGEKRK</sequence>
<feature type="transmembrane region" description="Helical" evidence="6">
    <location>
        <begin position="489"/>
        <end position="517"/>
    </location>
</feature>
<dbReference type="AlphaFoldDB" id="A0A9P8CIK2"/>
<gene>
    <name evidence="8" type="ORF">BJ878DRAFT_416691</name>
</gene>
<dbReference type="OrthoDB" id="419537at2759"/>
<evidence type="ECO:0000259" key="7">
    <source>
        <dbReference type="PROSITE" id="PS50850"/>
    </source>
</evidence>
<evidence type="ECO:0000256" key="6">
    <source>
        <dbReference type="SAM" id="Phobius"/>
    </source>
</evidence>
<feature type="transmembrane region" description="Helical" evidence="6">
    <location>
        <begin position="197"/>
        <end position="215"/>
    </location>
</feature>
<proteinExistence type="predicted"/>
<feature type="transmembrane region" description="Helical" evidence="6">
    <location>
        <begin position="257"/>
        <end position="280"/>
    </location>
</feature>
<evidence type="ECO:0000256" key="2">
    <source>
        <dbReference type="ARBA" id="ARBA00022692"/>
    </source>
</evidence>
<dbReference type="GO" id="GO:0000329">
    <property type="term" value="C:fungal-type vacuole membrane"/>
    <property type="evidence" value="ECO:0007669"/>
    <property type="project" value="TreeGrafter"/>
</dbReference>
<evidence type="ECO:0000256" key="5">
    <source>
        <dbReference type="SAM" id="MobiDB-lite"/>
    </source>
</evidence>
<dbReference type="Proteomes" id="UP000887226">
    <property type="component" value="Unassembled WGS sequence"/>
</dbReference>
<feature type="transmembrane region" description="Helical" evidence="6">
    <location>
        <begin position="128"/>
        <end position="148"/>
    </location>
</feature>
<feature type="domain" description="Major facilitator superfamily (MFS) profile" evidence="7">
    <location>
        <begin position="131"/>
        <end position="624"/>
    </location>
</feature>
<feature type="transmembrane region" description="Helical" evidence="6">
    <location>
        <begin position="357"/>
        <end position="376"/>
    </location>
</feature>
<comment type="subcellular location">
    <subcellularLocation>
        <location evidence="1">Membrane</location>
        <topology evidence="1">Multi-pass membrane protein</topology>
    </subcellularLocation>
</comment>
<feature type="transmembrane region" description="Helical" evidence="6">
    <location>
        <begin position="529"/>
        <end position="548"/>
    </location>
</feature>
<evidence type="ECO:0000256" key="4">
    <source>
        <dbReference type="ARBA" id="ARBA00023136"/>
    </source>
</evidence>
<dbReference type="SUPFAM" id="SSF103473">
    <property type="entry name" value="MFS general substrate transporter"/>
    <property type="match status" value="1"/>
</dbReference>
<name>A0A9P8CIK2_9HELO</name>
<feature type="region of interest" description="Disordered" evidence="5">
    <location>
        <begin position="1"/>
        <end position="44"/>
    </location>
</feature>
<reference evidence="8" key="1">
    <citation type="journal article" date="2021" name="IMA Fungus">
        <title>Genomic characterization of three marine fungi, including Emericellopsis atlantica sp. nov. with signatures of a generalist lifestyle and marine biomass degradation.</title>
        <authorList>
            <person name="Hagestad O.C."/>
            <person name="Hou L."/>
            <person name="Andersen J.H."/>
            <person name="Hansen E.H."/>
            <person name="Altermark B."/>
            <person name="Li C."/>
            <person name="Kuhnert E."/>
            <person name="Cox R.J."/>
            <person name="Crous P.W."/>
            <person name="Spatafora J.W."/>
            <person name="Lail K."/>
            <person name="Amirebrahimi M."/>
            <person name="Lipzen A."/>
            <person name="Pangilinan J."/>
            <person name="Andreopoulos W."/>
            <person name="Hayes R.D."/>
            <person name="Ng V."/>
            <person name="Grigoriev I.V."/>
            <person name="Jackson S.A."/>
            <person name="Sutton T.D.S."/>
            <person name="Dobson A.D.W."/>
            <person name="Rama T."/>
        </authorList>
    </citation>
    <scope>NUCLEOTIDE SEQUENCE</scope>
    <source>
        <strain evidence="8">TRa3180A</strain>
    </source>
</reference>
<dbReference type="InterPro" id="IPR020846">
    <property type="entry name" value="MFS_dom"/>
</dbReference>
<keyword evidence="3 6" id="KW-1133">Transmembrane helix</keyword>
<evidence type="ECO:0000256" key="1">
    <source>
        <dbReference type="ARBA" id="ARBA00004141"/>
    </source>
</evidence>
<feature type="transmembrane region" description="Helical" evidence="6">
    <location>
        <begin position="168"/>
        <end position="185"/>
    </location>
</feature>
<dbReference type="InterPro" id="IPR011701">
    <property type="entry name" value="MFS"/>
</dbReference>
<feature type="compositionally biased region" description="Polar residues" evidence="5">
    <location>
        <begin position="1"/>
        <end position="22"/>
    </location>
</feature>
<keyword evidence="9" id="KW-1185">Reference proteome</keyword>
<feature type="transmembrane region" description="Helical" evidence="6">
    <location>
        <begin position="461"/>
        <end position="483"/>
    </location>
</feature>
<dbReference type="FunFam" id="1.20.1720.10:FF:000024">
    <property type="entry name" value="MFS multidrug transporter, putative"/>
    <property type="match status" value="1"/>
</dbReference>
<keyword evidence="2 6" id="KW-0812">Transmembrane</keyword>
<feature type="transmembrane region" description="Helical" evidence="6">
    <location>
        <begin position="286"/>
        <end position="304"/>
    </location>
</feature>
<evidence type="ECO:0000313" key="8">
    <source>
        <dbReference type="EMBL" id="KAG9246571.1"/>
    </source>
</evidence>
<protein>
    <submittedName>
        <fullName evidence="8">Major facilitator superfamily transporter</fullName>
    </submittedName>
</protein>
<organism evidence="8 9">
    <name type="scientific">Calycina marina</name>
    <dbReference type="NCBI Taxonomy" id="1763456"/>
    <lineage>
        <taxon>Eukaryota</taxon>
        <taxon>Fungi</taxon>
        <taxon>Dikarya</taxon>
        <taxon>Ascomycota</taxon>
        <taxon>Pezizomycotina</taxon>
        <taxon>Leotiomycetes</taxon>
        <taxon>Helotiales</taxon>
        <taxon>Pezizellaceae</taxon>
        <taxon>Calycina</taxon>
    </lineage>
</organism>